<protein>
    <submittedName>
        <fullName evidence="1">Uncharacterized protein</fullName>
    </submittedName>
</protein>
<keyword evidence="2" id="KW-1185">Reference proteome</keyword>
<dbReference type="EMBL" id="CM056793">
    <property type="protein sequence ID" value="KAJ8714836.1"/>
    <property type="molecule type" value="Genomic_DNA"/>
</dbReference>
<comment type="caution">
    <text evidence="1">The sequence shown here is derived from an EMBL/GenBank/DDBJ whole genome shotgun (WGS) entry which is preliminary data.</text>
</comment>
<evidence type="ECO:0000313" key="2">
    <source>
        <dbReference type="Proteomes" id="UP001231649"/>
    </source>
</evidence>
<reference evidence="1" key="1">
    <citation type="submission" date="2023-03" db="EMBL/GenBank/DDBJ databases">
        <title>Chromosome-level genomes of two armyworms, Mythimna separata and Mythimna loreyi, provide insights into the biosynthesis and reception of sex pheromones.</title>
        <authorList>
            <person name="Zhao H."/>
        </authorList>
    </citation>
    <scope>NUCLEOTIDE SEQUENCE</scope>
    <source>
        <strain evidence="1">BeijingLab</strain>
    </source>
</reference>
<evidence type="ECO:0000313" key="1">
    <source>
        <dbReference type="EMBL" id="KAJ8714836.1"/>
    </source>
</evidence>
<dbReference type="Proteomes" id="UP001231649">
    <property type="component" value="Chromosome 17"/>
</dbReference>
<accession>A0ACC2QEF0</accession>
<name>A0ACC2QEF0_9NEOP</name>
<proteinExistence type="predicted"/>
<organism evidence="1 2">
    <name type="scientific">Mythimna loreyi</name>
    <dbReference type="NCBI Taxonomy" id="667449"/>
    <lineage>
        <taxon>Eukaryota</taxon>
        <taxon>Metazoa</taxon>
        <taxon>Ecdysozoa</taxon>
        <taxon>Arthropoda</taxon>
        <taxon>Hexapoda</taxon>
        <taxon>Insecta</taxon>
        <taxon>Pterygota</taxon>
        <taxon>Neoptera</taxon>
        <taxon>Endopterygota</taxon>
        <taxon>Lepidoptera</taxon>
        <taxon>Glossata</taxon>
        <taxon>Ditrysia</taxon>
        <taxon>Noctuoidea</taxon>
        <taxon>Noctuidae</taxon>
        <taxon>Noctuinae</taxon>
        <taxon>Hadenini</taxon>
        <taxon>Mythimna</taxon>
    </lineage>
</organism>
<gene>
    <name evidence="1" type="ORF">PYW08_004817</name>
</gene>
<sequence>MATRYTRGDERMNMMAPSSKNTETVSPPELYCCKMSVTITLKHQKSAPGLVELIDHSGVYLNADKLADCKTMSDDPINMARMLVGEIFTTIPLSACLVTNTGVRAIDYHERRVEHARNIILKFVTERAWFDCNILKGIDLKMHEIKVTGQRKLNDESSKEKLVVYDKNDLRWTLKYHEPAPGLVELIEQTRVYVNADKLSDCKTLSKDMTTFIPMLLHEVFVMCALTKCYGGRRHCYYIDPDSIALDKHAVATVVKFVEEYAQQKGWQFEYNRSTRQICRYLDKIRSYPRDDRISRVRRRDRLSRYWVDDRLTDFGFSLY</sequence>